<comment type="caution">
    <text evidence="1">The sequence shown here is derived from an EMBL/GenBank/DDBJ whole genome shotgun (WGS) entry which is preliminary data.</text>
</comment>
<sequence>MLGVKVSRSGSSITLDQQHFTESLLDLYGLSESKSVSTPLLPNVHLSPETEEEISKFNLLGISYRSAISSINYLSTAKRPDLAHSVSSLLQFLENPGIQHWNGFLQVLRYLKGTQSIGLVYSKSKEQGIEAYSDADWGNCQLTRRSVTGYLATFDGSLVLWKTRKQSTVSLSTAEAKYKALYDLTSELLWLQQWCQECSLSKINKPIPIYEDNQSCINTVNGNINLNNKRMKHIDIQLHFIKEVVGSSRIKLIYTPTSLMLADFLTKSVNRQILKNSLSSLGVLRLGVKGCVENPDQDCT</sequence>
<dbReference type="PANTHER" id="PTHR11439:SF463">
    <property type="entry name" value="REVERSE TRANSCRIPTASE TY1_COPIA-TYPE DOMAIN-CONTAINING PROTEIN"/>
    <property type="match status" value="1"/>
</dbReference>
<gene>
    <name evidence="1" type="ORF">O181_076378</name>
</gene>
<dbReference type="OrthoDB" id="430476at2759"/>
<dbReference type="CDD" id="cd09272">
    <property type="entry name" value="RNase_HI_RT_Ty1"/>
    <property type="match status" value="1"/>
</dbReference>
<keyword evidence="2" id="KW-1185">Reference proteome</keyword>
<reference evidence="1" key="1">
    <citation type="submission" date="2021-03" db="EMBL/GenBank/DDBJ databases">
        <title>Draft genome sequence of rust myrtle Austropuccinia psidii MF-1, a brazilian biotype.</title>
        <authorList>
            <person name="Quecine M.C."/>
            <person name="Pachon D.M.R."/>
            <person name="Bonatelli M.L."/>
            <person name="Correr F.H."/>
            <person name="Franceschini L.M."/>
            <person name="Leite T.F."/>
            <person name="Margarido G.R.A."/>
            <person name="Almeida C.A."/>
            <person name="Ferrarezi J.A."/>
            <person name="Labate C.A."/>
        </authorList>
    </citation>
    <scope>NUCLEOTIDE SEQUENCE</scope>
    <source>
        <strain evidence="1">MF-1</strain>
    </source>
</reference>
<organism evidence="1 2">
    <name type="scientific">Austropuccinia psidii MF-1</name>
    <dbReference type="NCBI Taxonomy" id="1389203"/>
    <lineage>
        <taxon>Eukaryota</taxon>
        <taxon>Fungi</taxon>
        <taxon>Dikarya</taxon>
        <taxon>Basidiomycota</taxon>
        <taxon>Pucciniomycotina</taxon>
        <taxon>Pucciniomycetes</taxon>
        <taxon>Pucciniales</taxon>
        <taxon>Sphaerophragmiaceae</taxon>
        <taxon>Austropuccinia</taxon>
    </lineage>
</organism>
<dbReference type="EMBL" id="AVOT02041354">
    <property type="protein sequence ID" value="MBW0536663.1"/>
    <property type="molecule type" value="Genomic_DNA"/>
</dbReference>
<dbReference type="Proteomes" id="UP000765509">
    <property type="component" value="Unassembled WGS sequence"/>
</dbReference>
<dbReference type="PANTHER" id="PTHR11439">
    <property type="entry name" value="GAG-POL-RELATED RETROTRANSPOSON"/>
    <property type="match status" value="1"/>
</dbReference>
<evidence type="ECO:0000313" key="2">
    <source>
        <dbReference type="Proteomes" id="UP000765509"/>
    </source>
</evidence>
<dbReference type="AlphaFoldDB" id="A0A9Q3ICQ7"/>
<protein>
    <recommendedName>
        <fullName evidence="3">Reverse transcriptase Ty1/copia-type domain-containing protein</fullName>
    </recommendedName>
</protein>
<evidence type="ECO:0008006" key="3">
    <source>
        <dbReference type="Google" id="ProtNLM"/>
    </source>
</evidence>
<name>A0A9Q3ICQ7_9BASI</name>
<evidence type="ECO:0000313" key="1">
    <source>
        <dbReference type="EMBL" id="MBW0536663.1"/>
    </source>
</evidence>
<proteinExistence type="predicted"/>
<accession>A0A9Q3ICQ7</accession>